<gene>
    <name evidence="14" type="ORF">BOTBODRAFT_100107</name>
</gene>
<feature type="domain" description="PI31 proteasome regulator C-terminal" evidence="12">
    <location>
        <begin position="216"/>
        <end position="296"/>
    </location>
</feature>
<evidence type="ECO:0000256" key="1">
    <source>
        <dbReference type="ARBA" id="ARBA00004240"/>
    </source>
</evidence>
<accession>A0A067N0P1</accession>
<protein>
    <submittedName>
        <fullName evidence="14">Uncharacterized protein</fullName>
    </submittedName>
</protein>
<dbReference type="InParanoid" id="A0A067N0P1"/>
<dbReference type="GO" id="GO:0004866">
    <property type="term" value="F:endopeptidase inhibitor activity"/>
    <property type="evidence" value="ECO:0007669"/>
    <property type="project" value="InterPro"/>
</dbReference>
<keyword evidence="8" id="KW-0647">Proteasome</keyword>
<evidence type="ECO:0000259" key="12">
    <source>
        <dbReference type="Pfam" id="PF08577"/>
    </source>
</evidence>
<evidence type="ECO:0000256" key="10">
    <source>
        <dbReference type="ARBA" id="ARBA00024805"/>
    </source>
</evidence>
<reference evidence="15" key="1">
    <citation type="journal article" date="2014" name="Proc. Natl. Acad. Sci. U.S.A.">
        <title>Extensive sampling of basidiomycete genomes demonstrates inadequacy of the white-rot/brown-rot paradigm for wood decay fungi.</title>
        <authorList>
            <person name="Riley R."/>
            <person name="Salamov A.A."/>
            <person name="Brown D.W."/>
            <person name="Nagy L.G."/>
            <person name="Floudas D."/>
            <person name="Held B.W."/>
            <person name="Levasseur A."/>
            <person name="Lombard V."/>
            <person name="Morin E."/>
            <person name="Otillar R."/>
            <person name="Lindquist E.A."/>
            <person name="Sun H."/>
            <person name="LaButti K.M."/>
            <person name="Schmutz J."/>
            <person name="Jabbour D."/>
            <person name="Luo H."/>
            <person name="Baker S.E."/>
            <person name="Pisabarro A.G."/>
            <person name="Walton J.D."/>
            <person name="Blanchette R.A."/>
            <person name="Henrissat B."/>
            <person name="Martin F."/>
            <person name="Cullen D."/>
            <person name="Hibbett D.S."/>
            <person name="Grigoriev I.V."/>
        </authorList>
    </citation>
    <scope>NUCLEOTIDE SEQUENCE [LARGE SCALE GENOMIC DNA]</scope>
    <source>
        <strain evidence="15">FD-172 SS1</strain>
    </source>
</reference>
<comment type="similarity">
    <text evidence="3">Belongs to the proteasome inhibitor PI31 family.</text>
</comment>
<evidence type="ECO:0000313" key="14">
    <source>
        <dbReference type="EMBL" id="KDQ20525.1"/>
    </source>
</evidence>
<comment type="function">
    <text evidence="10">Plays an important role in control of proteasome function. Inhibits the hydrolysis of protein and peptide substrates by the 20S proteasome. Also inhibits the activation of the proteasome by the proteasome regulatory proteins PA700 and PA28.</text>
</comment>
<dbReference type="InterPro" id="IPR013886">
    <property type="entry name" value="PI31_Prot_C"/>
</dbReference>
<name>A0A067N0P1_BOTB1</name>
<evidence type="ECO:0000256" key="6">
    <source>
        <dbReference type="ARBA" id="ARBA00022553"/>
    </source>
</evidence>
<dbReference type="EMBL" id="KL198017">
    <property type="protein sequence ID" value="KDQ20525.1"/>
    <property type="molecule type" value="Genomic_DNA"/>
</dbReference>
<feature type="compositionally biased region" description="Gly residues" evidence="11">
    <location>
        <begin position="304"/>
        <end position="314"/>
    </location>
</feature>
<evidence type="ECO:0000256" key="8">
    <source>
        <dbReference type="ARBA" id="ARBA00022942"/>
    </source>
</evidence>
<dbReference type="AlphaFoldDB" id="A0A067N0P1"/>
<dbReference type="PANTHER" id="PTHR13266">
    <property type="entry name" value="PROTEASOME INHIBITOR"/>
    <property type="match status" value="1"/>
</dbReference>
<evidence type="ECO:0000256" key="4">
    <source>
        <dbReference type="ARBA" id="ARBA00022481"/>
    </source>
</evidence>
<feature type="compositionally biased region" description="Pro residues" evidence="11">
    <location>
        <begin position="225"/>
        <end position="234"/>
    </location>
</feature>
<feature type="region of interest" description="Disordered" evidence="11">
    <location>
        <begin position="304"/>
        <end position="326"/>
    </location>
</feature>
<dbReference type="Pfam" id="PF11566">
    <property type="entry name" value="PI31_Prot_N"/>
    <property type="match status" value="1"/>
</dbReference>
<dbReference type="GO" id="GO:0000502">
    <property type="term" value="C:proteasome complex"/>
    <property type="evidence" value="ECO:0007669"/>
    <property type="project" value="UniProtKB-KW"/>
</dbReference>
<evidence type="ECO:0000256" key="5">
    <source>
        <dbReference type="ARBA" id="ARBA00022490"/>
    </source>
</evidence>
<dbReference type="HOGENOM" id="CLU_044125_0_0_1"/>
<keyword evidence="4" id="KW-0488">Methylation</keyword>
<keyword evidence="15" id="KW-1185">Reference proteome</keyword>
<feature type="domain" description="PI31 proteasome regulator N-terminal" evidence="13">
    <location>
        <begin position="22"/>
        <end position="163"/>
    </location>
</feature>
<dbReference type="InterPro" id="IPR021625">
    <property type="entry name" value="PI31_Prot_N"/>
</dbReference>
<comment type="subcellular location">
    <subcellularLocation>
        <location evidence="2">Cytoplasm</location>
    </subcellularLocation>
    <subcellularLocation>
        <location evidence="1">Endoplasmic reticulum</location>
    </subcellularLocation>
</comment>
<dbReference type="Proteomes" id="UP000027195">
    <property type="component" value="Unassembled WGS sequence"/>
</dbReference>
<feature type="region of interest" description="Disordered" evidence="11">
    <location>
        <begin position="164"/>
        <end position="273"/>
    </location>
</feature>
<dbReference type="STRING" id="930990.A0A067N0P1"/>
<dbReference type="Pfam" id="PF08577">
    <property type="entry name" value="PI31_Prot_C"/>
    <property type="match status" value="1"/>
</dbReference>
<feature type="compositionally biased region" description="Gly residues" evidence="11">
    <location>
        <begin position="258"/>
        <end position="273"/>
    </location>
</feature>
<keyword evidence="6" id="KW-0597">Phosphoprotein</keyword>
<evidence type="ECO:0000256" key="7">
    <source>
        <dbReference type="ARBA" id="ARBA00022824"/>
    </source>
</evidence>
<keyword evidence="9" id="KW-0007">Acetylation</keyword>
<proteinExistence type="inferred from homology"/>
<sequence>MTDLLDPSALLSTLPSLLPSASPTLSSPQDALAALLHTIMTALSFRLDPPTEGNVLPDSWNKDAPESYSLKYRHEQSSLTFLVKVVKLASKTIVHGIAEETDKTTTLDIVTADYFSASVFPYTAASSSTPLVHGFISSARVNDLVSLYKINILQKVIPNLRKEGYEESTGETATAPAGEGRPRPQQPHNPRNSPPPVPHQPFNLPPLSGGNNPLSIGRRDLDPLPRNPFQPPPLFGGDDDDGMLVGPSHPLFRERFGPSGGGGLGGMAGRGGRWGGDGWLPPMGAPPGARFDPVGPGPMGGFGGLGRGRGQGGRGPPPGPDNDEFMPPGYVRASLFRYMLFCSPPIAFFPRATCLARYFPDRCSTADCHDKSMKTYSSVLLVSFPSCRISSFIARATQCIRGVQ</sequence>
<dbReference type="GO" id="GO:0070628">
    <property type="term" value="F:proteasome binding"/>
    <property type="evidence" value="ECO:0007669"/>
    <property type="project" value="InterPro"/>
</dbReference>
<dbReference type="PANTHER" id="PTHR13266:SF1">
    <property type="entry name" value="PROTEASOME INHIBITOR PI31 SUBUNIT"/>
    <property type="match status" value="1"/>
</dbReference>
<evidence type="ECO:0000256" key="2">
    <source>
        <dbReference type="ARBA" id="ARBA00004496"/>
    </source>
</evidence>
<evidence type="ECO:0000256" key="3">
    <source>
        <dbReference type="ARBA" id="ARBA00006405"/>
    </source>
</evidence>
<organism evidence="14 15">
    <name type="scientific">Botryobasidium botryosum (strain FD-172 SS1)</name>
    <dbReference type="NCBI Taxonomy" id="930990"/>
    <lineage>
        <taxon>Eukaryota</taxon>
        <taxon>Fungi</taxon>
        <taxon>Dikarya</taxon>
        <taxon>Basidiomycota</taxon>
        <taxon>Agaricomycotina</taxon>
        <taxon>Agaricomycetes</taxon>
        <taxon>Cantharellales</taxon>
        <taxon>Botryobasidiaceae</taxon>
        <taxon>Botryobasidium</taxon>
    </lineage>
</organism>
<evidence type="ECO:0000256" key="11">
    <source>
        <dbReference type="SAM" id="MobiDB-lite"/>
    </source>
</evidence>
<evidence type="ECO:0000256" key="9">
    <source>
        <dbReference type="ARBA" id="ARBA00022990"/>
    </source>
</evidence>
<keyword evidence="7" id="KW-0256">Endoplasmic reticulum</keyword>
<evidence type="ECO:0000259" key="13">
    <source>
        <dbReference type="Pfam" id="PF11566"/>
    </source>
</evidence>
<dbReference type="OrthoDB" id="68090at2759"/>
<keyword evidence="5" id="KW-0963">Cytoplasm</keyword>
<evidence type="ECO:0000313" key="15">
    <source>
        <dbReference type="Proteomes" id="UP000027195"/>
    </source>
</evidence>
<dbReference type="GO" id="GO:0043161">
    <property type="term" value="P:proteasome-mediated ubiquitin-dependent protein catabolic process"/>
    <property type="evidence" value="ECO:0007669"/>
    <property type="project" value="InterPro"/>
</dbReference>
<dbReference type="GO" id="GO:0005783">
    <property type="term" value="C:endoplasmic reticulum"/>
    <property type="evidence" value="ECO:0007669"/>
    <property type="project" value="UniProtKB-SubCell"/>
</dbReference>
<dbReference type="Gene3D" id="3.40.1000.30">
    <property type="match status" value="1"/>
</dbReference>
<feature type="compositionally biased region" description="Pro residues" evidence="11">
    <location>
        <begin position="184"/>
        <end position="199"/>
    </location>
</feature>
<dbReference type="InterPro" id="IPR045128">
    <property type="entry name" value="PI31-like"/>
</dbReference>